<name>A0A6J6ZEG4_9ZZZZ</name>
<evidence type="ECO:0000313" key="1">
    <source>
        <dbReference type="EMBL" id="CAB4820140.1"/>
    </source>
</evidence>
<accession>A0A6J6ZEG4</accession>
<protein>
    <submittedName>
        <fullName evidence="1">Unannotated protein</fullName>
    </submittedName>
</protein>
<organism evidence="1">
    <name type="scientific">freshwater metagenome</name>
    <dbReference type="NCBI Taxonomy" id="449393"/>
    <lineage>
        <taxon>unclassified sequences</taxon>
        <taxon>metagenomes</taxon>
        <taxon>ecological metagenomes</taxon>
    </lineage>
</organism>
<reference evidence="1" key="1">
    <citation type="submission" date="2020-05" db="EMBL/GenBank/DDBJ databases">
        <authorList>
            <person name="Chiriac C."/>
            <person name="Salcher M."/>
            <person name="Ghai R."/>
            <person name="Kavagutti S V."/>
        </authorList>
    </citation>
    <scope>NUCLEOTIDE SEQUENCE</scope>
</reference>
<dbReference type="EMBL" id="CAFAAJ010000183">
    <property type="protein sequence ID" value="CAB4820140.1"/>
    <property type="molecule type" value="Genomic_DNA"/>
</dbReference>
<dbReference type="AlphaFoldDB" id="A0A6J6ZEG4"/>
<proteinExistence type="predicted"/>
<gene>
    <name evidence="1" type="ORF">UFOPK3001_02151</name>
</gene>
<sequence length="57" mass="6032">MPRVPDGIANVPSVEPSALRRIANGPGFRDTEIRILPSICTLISLAAEQGVLLLHVG</sequence>